<dbReference type="AlphaFoldDB" id="A0AAD7G5W2"/>
<protein>
    <submittedName>
        <fullName evidence="1">Uncharacterized protein</fullName>
    </submittedName>
</protein>
<evidence type="ECO:0000313" key="2">
    <source>
        <dbReference type="Proteomes" id="UP001221757"/>
    </source>
</evidence>
<organism evidence="1 2">
    <name type="scientific">Mycena rosella</name>
    <name type="common">Pink bonnet</name>
    <name type="synonym">Agaricus rosellus</name>
    <dbReference type="NCBI Taxonomy" id="1033263"/>
    <lineage>
        <taxon>Eukaryota</taxon>
        <taxon>Fungi</taxon>
        <taxon>Dikarya</taxon>
        <taxon>Basidiomycota</taxon>
        <taxon>Agaricomycotina</taxon>
        <taxon>Agaricomycetes</taxon>
        <taxon>Agaricomycetidae</taxon>
        <taxon>Agaricales</taxon>
        <taxon>Marasmiineae</taxon>
        <taxon>Mycenaceae</taxon>
        <taxon>Mycena</taxon>
    </lineage>
</organism>
<dbReference type="InterPro" id="IPR011025">
    <property type="entry name" value="GproteinA_insert"/>
</dbReference>
<name>A0AAD7G5W2_MYCRO</name>
<reference evidence="1" key="1">
    <citation type="submission" date="2023-03" db="EMBL/GenBank/DDBJ databases">
        <title>Massive genome expansion in bonnet fungi (Mycena s.s.) driven by repeated elements and novel gene families across ecological guilds.</title>
        <authorList>
            <consortium name="Lawrence Berkeley National Laboratory"/>
            <person name="Harder C.B."/>
            <person name="Miyauchi S."/>
            <person name="Viragh M."/>
            <person name="Kuo A."/>
            <person name="Thoen E."/>
            <person name="Andreopoulos B."/>
            <person name="Lu D."/>
            <person name="Skrede I."/>
            <person name="Drula E."/>
            <person name="Henrissat B."/>
            <person name="Morin E."/>
            <person name="Kohler A."/>
            <person name="Barry K."/>
            <person name="LaButti K."/>
            <person name="Morin E."/>
            <person name="Salamov A."/>
            <person name="Lipzen A."/>
            <person name="Mereny Z."/>
            <person name="Hegedus B."/>
            <person name="Baldrian P."/>
            <person name="Stursova M."/>
            <person name="Weitz H."/>
            <person name="Taylor A."/>
            <person name="Grigoriev I.V."/>
            <person name="Nagy L.G."/>
            <person name="Martin F."/>
            <person name="Kauserud H."/>
        </authorList>
    </citation>
    <scope>NUCLEOTIDE SEQUENCE</scope>
    <source>
        <strain evidence="1">CBHHK067</strain>
    </source>
</reference>
<gene>
    <name evidence="1" type="ORF">B0H17DRAFT_1209338</name>
</gene>
<accession>A0AAD7G5W2</accession>
<sequence>MSAVNYVQIPFSFCRRSTVYSSPALCSHPGGFSLDELFAYRPTIHKNVLDSDQAAILAMHKIGVNPVRFGNCVLVDNITDGRRSSRLRSRTQSIIPKIMDEHGSEFYLMDSATYFTKVL</sequence>
<proteinExistence type="predicted"/>
<dbReference type="EMBL" id="JARKIE010000180">
    <property type="protein sequence ID" value="KAJ7670479.1"/>
    <property type="molecule type" value="Genomic_DNA"/>
</dbReference>
<dbReference type="Proteomes" id="UP001221757">
    <property type="component" value="Unassembled WGS sequence"/>
</dbReference>
<dbReference type="SUPFAM" id="SSF47895">
    <property type="entry name" value="Transducin (alpha subunit), insertion domain"/>
    <property type="match status" value="1"/>
</dbReference>
<comment type="caution">
    <text evidence="1">The sequence shown here is derived from an EMBL/GenBank/DDBJ whole genome shotgun (WGS) entry which is preliminary data.</text>
</comment>
<dbReference type="GO" id="GO:0007165">
    <property type="term" value="P:signal transduction"/>
    <property type="evidence" value="ECO:0007669"/>
    <property type="project" value="InterPro"/>
</dbReference>
<evidence type="ECO:0000313" key="1">
    <source>
        <dbReference type="EMBL" id="KAJ7670479.1"/>
    </source>
</evidence>
<keyword evidence="2" id="KW-1185">Reference proteome</keyword>